<gene>
    <name evidence="2" type="ORF">HW542_10120</name>
</gene>
<protein>
    <submittedName>
        <fullName evidence="2">Uncharacterized protein</fullName>
    </submittedName>
</protein>
<feature type="transmembrane region" description="Helical" evidence="1">
    <location>
        <begin position="251"/>
        <end position="271"/>
    </location>
</feature>
<dbReference type="EMBL" id="JABXXV010000005">
    <property type="protein sequence ID" value="NVN47161.1"/>
    <property type="molecule type" value="Genomic_DNA"/>
</dbReference>
<sequence>MIGLFTLALATTLGQIACLSVIAPFLTDLEHSLQGLGAGRSSIAPGWRWRQIRRGWAQRRAVPALSWLGLCAVFLAMTGIPYASARSLFGFLSEPLACGVLLILSCLPAWMQALQKPPTRLIALRLRSSLSQLGRDLLFLVPLLALTGTLITIGLPGAGTLIGLLQQRLLQPAPTLIGGLVFIAAALLLVLNRRFLSDSWHEELIASAEGRHRALLRYSHDLSACCWYLLIADLVWPDSIAAGTRPLGTLVVLWCVAAPTKLALVVALAAGWRACRPLPASRLALVLGGAAILLVLAGRLAA</sequence>
<feature type="transmembrane region" description="Helical" evidence="1">
    <location>
        <begin position="175"/>
        <end position="193"/>
    </location>
</feature>
<feature type="transmembrane region" description="Helical" evidence="1">
    <location>
        <begin position="6"/>
        <end position="26"/>
    </location>
</feature>
<evidence type="ECO:0000313" key="2">
    <source>
        <dbReference type="EMBL" id="NVN47161.1"/>
    </source>
</evidence>
<dbReference type="RefSeq" id="WP_267310274.1">
    <property type="nucleotide sequence ID" value="NZ_JABXXV010000005.1"/>
</dbReference>
<keyword evidence="1" id="KW-0472">Membrane</keyword>
<organism evidence="2 3">
    <name type="scientific">Asaia spathodeae</name>
    <dbReference type="NCBI Taxonomy" id="657016"/>
    <lineage>
        <taxon>Bacteria</taxon>
        <taxon>Pseudomonadati</taxon>
        <taxon>Pseudomonadota</taxon>
        <taxon>Alphaproteobacteria</taxon>
        <taxon>Acetobacterales</taxon>
        <taxon>Acetobacteraceae</taxon>
        <taxon>Asaia</taxon>
    </lineage>
</organism>
<dbReference type="Proteomes" id="UP001516351">
    <property type="component" value="Unassembled WGS sequence"/>
</dbReference>
<keyword evidence="1" id="KW-0812">Transmembrane</keyword>
<feature type="transmembrane region" description="Helical" evidence="1">
    <location>
        <begin position="61"/>
        <end position="82"/>
    </location>
</feature>
<name>A0ABX2P5P1_9PROT</name>
<keyword evidence="1" id="KW-1133">Transmembrane helix</keyword>
<accession>A0ABX2P5P1</accession>
<reference evidence="2 3" key="1">
    <citation type="submission" date="2020-06" db="EMBL/GenBank/DDBJ databases">
        <title>Synonyms of Asaia species.</title>
        <authorList>
            <person name="Sombolestani A."/>
        </authorList>
    </citation>
    <scope>NUCLEOTIDE SEQUENCE [LARGE SCALE GENOMIC DNA]</scope>
    <source>
        <strain evidence="2 3">LMG 27047</strain>
    </source>
</reference>
<comment type="caution">
    <text evidence="2">The sequence shown here is derived from an EMBL/GenBank/DDBJ whole genome shotgun (WGS) entry which is preliminary data.</text>
</comment>
<feature type="transmembrane region" description="Helical" evidence="1">
    <location>
        <begin position="88"/>
        <end position="110"/>
    </location>
</feature>
<proteinExistence type="predicted"/>
<feature type="transmembrane region" description="Helical" evidence="1">
    <location>
        <begin position="137"/>
        <end position="155"/>
    </location>
</feature>
<evidence type="ECO:0000256" key="1">
    <source>
        <dbReference type="SAM" id="Phobius"/>
    </source>
</evidence>
<keyword evidence="3" id="KW-1185">Reference proteome</keyword>
<evidence type="ECO:0000313" key="3">
    <source>
        <dbReference type="Proteomes" id="UP001516351"/>
    </source>
</evidence>
<feature type="transmembrane region" description="Helical" evidence="1">
    <location>
        <begin position="283"/>
        <end position="301"/>
    </location>
</feature>